<reference evidence="2 3" key="1">
    <citation type="submission" date="2015-03" db="EMBL/GenBank/DDBJ databases">
        <authorList>
            <consortium name="Pathogen Informatics"/>
        </authorList>
    </citation>
    <scope>NUCLEOTIDE SEQUENCE [LARGE SCALE GENOMIC DNA]</scope>
    <source>
        <strain evidence="2 3">M09401471</strain>
    </source>
</reference>
<gene>
    <name evidence="2" type="ORF">ERS007720_04783</name>
</gene>
<organism evidence="2 3">
    <name type="scientific">Mycobacterium tuberculosis</name>
    <dbReference type="NCBI Taxonomy" id="1773"/>
    <lineage>
        <taxon>Bacteria</taxon>
        <taxon>Bacillati</taxon>
        <taxon>Actinomycetota</taxon>
        <taxon>Actinomycetes</taxon>
        <taxon>Mycobacteriales</taxon>
        <taxon>Mycobacteriaceae</taxon>
        <taxon>Mycobacterium</taxon>
        <taxon>Mycobacterium tuberculosis complex</taxon>
    </lineage>
</organism>
<proteinExistence type="predicted"/>
<protein>
    <submittedName>
        <fullName evidence="2">Uncharacterized protein</fullName>
    </submittedName>
</protein>
<sequence>MPSPSALAVDTGAQKCEREPGSLNAKVPSCFPEAMSANRSGRPGGGDAATVTAAAMCIK</sequence>
<evidence type="ECO:0000313" key="2">
    <source>
        <dbReference type="EMBL" id="COX67339.1"/>
    </source>
</evidence>
<feature type="region of interest" description="Disordered" evidence="1">
    <location>
        <begin position="1"/>
        <end position="24"/>
    </location>
</feature>
<evidence type="ECO:0000313" key="3">
    <source>
        <dbReference type="Proteomes" id="UP000044938"/>
    </source>
</evidence>
<dbReference type="Proteomes" id="UP000044938">
    <property type="component" value="Unassembled WGS sequence"/>
</dbReference>
<accession>A0A655JSR6</accession>
<evidence type="ECO:0000256" key="1">
    <source>
        <dbReference type="SAM" id="MobiDB-lite"/>
    </source>
</evidence>
<name>A0A655JSR6_MYCTX</name>
<dbReference type="AlphaFoldDB" id="A0A655JSR6"/>
<dbReference type="EMBL" id="CSAJ01001158">
    <property type="protein sequence ID" value="COX67339.1"/>
    <property type="molecule type" value="Genomic_DNA"/>
</dbReference>